<proteinExistence type="predicted"/>
<dbReference type="Pfam" id="PF04282">
    <property type="entry name" value="DUF438"/>
    <property type="match status" value="1"/>
</dbReference>
<dbReference type="Gene3D" id="1.10.3910.10">
    <property type="entry name" value="SP0561-like"/>
    <property type="match status" value="1"/>
</dbReference>
<dbReference type="Pfam" id="PF01814">
    <property type="entry name" value="Hemerythrin"/>
    <property type="match status" value="1"/>
</dbReference>
<evidence type="ECO:0000313" key="5">
    <source>
        <dbReference type="Proteomes" id="UP000705867"/>
    </source>
</evidence>
<dbReference type="Pfam" id="PF13596">
    <property type="entry name" value="PAS_10"/>
    <property type="match status" value="1"/>
</dbReference>
<dbReference type="InterPro" id="IPR012312">
    <property type="entry name" value="Hemerythrin-like"/>
</dbReference>
<dbReference type="Pfam" id="PF08984">
    <property type="entry name" value="DUF1858"/>
    <property type="match status" value="1"/>
</dbReference>
<sequence length="485" mass="55508">MELSAKTKIDELLKTYPFLQDFLVHRSPQFKLLQSSFMRKTVGKVATLSQVATVGGIDMNRLLSEIAEEIRSKTGESVTVHREISGAARDSRERQEILKGIILDLHKGEDMTVLKRRFHELIRDIDPSEIARMEQKLIEEGMPESEIKRLCDVHVEVFKESLEQAETPVVPAGHPVHTYMLENRAAEGIIDEISRILEQLCDTPDREVFEKYRESLRALVERLARINAHYLRKENQLFPVLESHGISGPSEVMWAIHDDIRTALKAALVQIDEAKIPEVYGTLKDLLRSINDMVYKEEHILFPMAMEMLTDADWARVQRGEEEIGYAWVRPEEGWKPGGVLPEREGKEVPGEIALNTGHLTPELVNLILTHLPVELSFVNENDEVVYYSQVAEKIFPRSPGVIGRKVQNCHPPKSLHMVQKILDEFRAGTKDVADFWIQMKGRFISIKYYAVREAGGKYRGTLEVVQDITDLRSLTGEKRLLDWE</sequence>
<evidence type="ECO:0000259" key="1">
    <source>
        <dbReference type="Pfam" id="PF01814"/>
    </source>
</evidence>
<dbReference type="InterPro" id="IPR015077">
    <property type="entry name" value="DUF1858"/>
</dbReference>
<feature type="domain" description="DUF1858" evidence="3">
    <location>
        <begin position="5"/>
        <end position="62"/>
    </location>
</feature>
<name>A0A953JEV6_9BACT</name>
<evidence type="ECO:0000313" key="4">
    <source>
        <dbReference type="EMBL" id="MBZ0156441.1"/>
    </source>
</evidence>
<accession>A0A953JEV6</accession>
<dbReference type="InterPro" id="IPR007380">
    <property type="entry name" value="DUF438"/>
</dbReference>
<reference evidence="4" key="1">
    <citation type="journal article" date="2021" name="bioRxiv">
        <title>Unraveling nitrogen, sulfur and carbon metabolic pathways and microbial community transcriptional responses to substrate deprivation and toxicity stresses in a bioreactor mimicking anoxic brackish coastal sediment conditions.</title>
        <authorList>
            <person name="Martins P.D."/>
            <person name="Echeveste M.J."/>
            <person name="Arshad A."/>
            <person name="Kurth J."/>
            <person name="Ouboter H."/>
            <person name="Jetten M.S.M."/>
            <person name="Welte C.U."/>
        </authorList>
    </citation>
    <scope>NUCLEOTIDE SEQUENCE</scope>
    <source>
        <strain evidence="4">MAG_39</strain>
    </source>
</reference>
<dbReference type="SUPFAM" id="SSF55785">
    <property type="entry name" value="PYP-like sensor domain (PAS domain)"/>
    <property type="match status" value="1"/>
</dbReference>
<dbReference type="GO" id="GO:0005886">
    <property type="term" value="C:plasma membrane"/>
    <property type="evidence" value="ECO:0007669"/>
    <property type="project" value="TreeGrafter"/>
</dbReference>
<dbReference type="Gene3D" id="1.20.120.520">
    <property type="entry name" value="nmb1532 protein domain like"/>
    <property type="match status" value="1"/>
</dbReference>
<dbReference type="SUPFAM" id="SSF140683">
    <property type="entry name" value="SP0561-like"/>
    <property type="match status" value="1"/>
</dbReference>
<dbReference type="AlphaFoldDB" id="A0A953JEV6"/>
<evidence type="ECO:0000259" key="2">
    <source>
        <dbReference type="Pfam" id="PF04282"/>
    </source>
</evidence>
<dbReference type="InterPro" id="IPR035965">
    <property type="entry name" value="PAS-like_dom_sf"/>
</dbReference>
<gene>
    <name evidence="4" type="ORF">K8I29_09575</name>
</gene>
<evidence type="ECO:0000259" key="3">
    <source>
        <dbReference type="Pfam" id="PF08984"/>
    </source>
</evidence>
<protein>
    <submittedName>
        <fullName evidence="4">DUF438 domain-containing protein</fullName>
    </submittedName>
</protein>
<dbReference type="PANTHER" id="PTHR39966">
    <property type="entry name" value="BLL2471 PROTEIN-RELATED"/>
    <property type="match status" value="1"/>
</dbReference>
<dbReference type="PANTHER" id="PTHR39966:SF3">
    <property type="entry name" value="DUF438 DOMAIN-CONTAINING PROTEIN"/>
    <property type="match status" value="1"/>
</dbReference>
<organism evidence="4 5">
    <name type="scientific">Candidatus Nitrobium versatile</name>
    <dbReference type="NCBI Taxonomy" id="2884831"/>
    <lineage>
        <taxon>Bacteria</taxon>
        <taxon>Pseudomonadati</taxon>
        <taxon>Nitrospirota</taxon>
        <taxon>Nitrospiria</taxon>
        <taxon>Nitrospirales</taxon>
        <taxon>Nitrospiraceae</taxon>
        <taxon>Candidatus Nitrobium</taxon>
    </lineage>
</organism>
<feature type="domain" description="DUF438" evidence="2">
    <location>
        <begin position="98"/>
        <end position="163"/>
    </location>
</feature>
<feature type="domain" description="Hemerythrin-like" evidence="1">
    <location>
        <begin position="174"/>
        <end position="305"/>
    </location>
</feature>
<dbReference type="Proteomes" id="UP000705867">
    <property type="component" value="Unassembled WGS sequence"/>
</dbReference>
<dbReference type="EMBL" id="JAIOIV010000076">
    <property type="protein sequence ID" value="MBZ0156441.1"/>
    <property type="molecule type" value="Genomic_DNA"/>
</dbReference>
<dbReference type="InterPro" id="IPR038062">
    <property type="entry name" value="ScdA-like_N_sf"/>
</dbReference>
<reference evidence="4" key="2">
    <citation type="submission" date="2021-08" db="EMBL/GenBank/DDBJ databases">
        <authorList>
            <person name="Dalcin Martins P."/>
        </authorList>
    </citation>
    <scope>NUCLEOTIDE SEQUENCE</scope>
    <source>
        <strain evidence="4">MAG_39</strain>
    </source>
</reference>
<comment type="caution">
    <text evidence="4">The sequence shown here is derived from an EMBL/GenBank/DDBJ whole genome shotgun (WGS) entry which is preliminary data.</text>
</comment>